<dbReference type="SUPFAM" id="SSF69279">
    <property type="entry name" value="Phage tail proteins"/>
    <property type="match status" value="1"/>
</dbReference>
<proteinExistence type="predicted"/>
<comment type="caution">
    <text evidence="2">The sequence shown here is derived from an EMBL/GenBank/DDBJ whole genome shotgun (WGS) entry which is preliminary data.</text>
</comment>
<evidence type="ECO:0000313" key="3">
    <source>
        <dbReference type="Proteomes" id="UP000294335"/>
    </source>
</evidence>
<dbReference type="EMBL" id="OPYN01000070">
    <property type="protein sequence ID" value="SPO59946.1"/>
    <property type="molecule type" value="Genomic_DNA"/>
</dbReference>
<accession>A0AAQ1P4X1</accession>
<dbReference type="PANTHER" id="PTHR35862">
    <property type="entry name" value="FELS-2 PROPHAGE PROTEIN"/>
    <property type="match status" value="1"/>
</dbReference>
<reference evidence="2 3" key="1">
    <citation type="submission" date="2018-02" db="EMBL/GenBank/DDBJ databases">
        <authorList>
            <person name="Dubost A."/>
        </authorList>
    </citation>
    <scope>NUCLEOTIDE SEQUENCE [LARGE SCALE GENOMIC DNA]</scope>
    <source>
        <strain evidence="3">JV551A3</strain>
    </source>
</reference>
<gene>
    <name evidence="2" type="ORF">JV551A3_V1_700218</name>
</gene>
<dbReference type="PANTHER" id="PTHR35862:SF3">
    <property type="entry name" value="FELS-2 PROPHAGE PROTEIN"/>
    <property type="match status" value="1"/>
</dbReference>
<feature type="region of interest" description="Disordered" evidence="1">
    <location>
        <begin position="311"/>
        <end position="354"/>
    </location>
</feature>
<protein>
    <submittedName>
        <fullName evidence="2">Uncharacterized protein</fullName>
    </submittedName>
</protein>
<evidence type="ECO:0000313" key="2">
    <source>
        <dbReference type="EMBL" id="SPO59946.1"/>
    </source>
</evidence>
<keyword evidence="3" id="KW-1185">Reference proteome</keyword>
<sequence>MKPTYRIVADGKDITALINDRLLLLRISDKPGMESDEFELRIDDRDQAVALPGRGGRVEVLLGYEGQPLKRMGAFTVDEVQLSGPPDTMTIRGKASDMRGSGKTVRSGSWENVPLSQIVNDVAKRNGWEPVCPVTTKIERVDQRNESDFNFVTRLAKQYDSTAKVAEGKLLVMPRQGGKSISGKTLLVVTINKTEVERYQFRLGDRGAQKAVRTQHQDKKTGALQVVQLDNDEAPDGLPRCIPTAISIPTRLPPSRPPRRAWRRSTAAPPVCAWKWPGVLTCLPNARSTPRASRSAWMASTWWTASSRYSPPAAGLPPWSATAARRARPRPRAKRRKTTTSRSGLSSCSPKAARGSNWRNEWLSQYNSYKRSTRTPARKPAFLFPASTPPWVSSPSSHACVWLPSSPR</sequence>
<dbReference type="InterPro" id="IPR052726">
    <property type="entry name" value="Phage_Baseplate_Hub"/>
</dbReference>
<name>A0AAQ1P4X1_9PSED</name>
<dbReference type="Proteomes" id="UP000294335">
    <property type="component" value="Unassembled WGS sequence"/>
</dbReference>
<feature type="compositionally biased region" description="Basic residues" evidence="1">
    <location>
        <begin position="325"/>
        <end position="339"/>
    </location>
</feature>
<evidence type="ECO:0000256" key="1">
    <source>
        <dbReference type="SAM" id="MobiDB-lite"/>
    </source>
</evidence>
<dbReference type="Pfam" id="PF05954">
    <property type="entry name" value="Phage_GPD"/>
    <property type="match status" value="1"/>
</dbReference>
<organism evidence="2 3">
    <name type="scientific">Pseudomonas inefficax</name>
    <dbReference type="NCBI Taxonomy" id="2078786"/>
    <lineage>
        <taxon>Bacteria</taxon>
        <taxon>Pseudomonadati</taxon>
        <taxon>Pseudomonadota</taxon>
        <taxon>Gammaproteobacteria</taxon>
        <taxon>Pseudomonadales</taxon>
        <taxon>Pseudomonadaceae</taxon>
        <taxon>Pseudomonas</taxon>
    </lineage>
</organism>
<dbReference type="AlphaFoldDB" id="A0AAQ1P4X1"/>